<evidence type="ECO:0000313" key="3">
    <source>
        <dbReference type="EMBL" id="QLG88029.1"/>
    </source>
</evidence>
<dbReference type="KEGG" id="chiz:HQ393_07010"/>
<dbReference type="SUPFAM" id="SSF52540">
    <property type="entry name" value="P-loop containing nucleoside triphosphate hydrolases"/>
    <property type="match status" value="1"/>
</dbReference>
<keyword evidence="4" id="KW-1185">Reference proteome</keyword>
<gene>
    <name evidence="3" type="ORF">HQ393_07010</name>
</gene>
<proteinExistence type="predicted"/>
<dbReference type="RefSeq" id="WP_179358108.1">
    <property type="nucleotide sequence ID" value="NZ_CP058627.1"/>
</dbReference>
<sequence>MSLEEMMPSALDREISSADKDAFGHRHFAKALRSLIESENYSPPFSIGLLGGWGTGKSSIKELYTANLRDDASRTNKLTRKDRYHCITFNAWRFGGKDQDIKRALLRHVFLELGGSEESLQDKLFHQFSEVKETPKSVRQLTRELLRAWMIPMLALTLAVIGLFLLLGLGLYFLGINNPWAQALFIPSVAFVYTYVLKNVKPTEVKATNLLTKITFPSTTPEQYEEMLVKQIHEYKAGRATALTGQSGKTCERLVVFVDDLDRLPADEMVLGLDAVRTFMEIPKDRLPKGLGLVFVISCDEGKIADALAKGRRNADLPAAVFNHFDARRYLDRVFQFRLEITPPPRHDMRAFATSHLERMGNIAEDLKGRGFQLAPIIDRMIHVGIQDPRNALQIVNAFAQAWWLGTQREIEGAGTHRPGGLHEGAVTKHPISLGAICAFKVSFPDFYRDLQDDPAILLRFTEVLVQKRPHTGLPLTTQQLLIEKYLRLTEEDKYEIRPEHRALRQYLASLVGLRWANSLQSLLILSEDSITRQLGDKAPAIYDAFVSGDTDGVLEGMGRHQDISALTSDQARMLYQMFEDLRDESEHRRTNAAKVIADIIDRIPEPPAAQLLGELCREVADSLELRSQLGITRIDHLLEKATGKDQSSITSRLVDDVLTPGQQIKLLKESLDKPSLKEAGDMVKSLIPVVIRVAGTHELDNDAMTNFLKWLLDRSVGVDGKVEQLSFTQLEDWLVLNDEFLTQGLGMGYAKALADELLKAKPAPFDHTIAVNRALGIIEGQIARGEDSRRPAWVIVNQLITTNSIETVKAVCSYAIPNLDKAQDNEISKFVTGFIERLVLVAQDGKLNNDWTVAKESLVKAVSANVTRLDQNSVDVLANLVVQWSAQEANESAACAIANQLSLHHFSAMEKVVESWIPRLLTDLSDPYLELTAKSTYRLSETMQSSMVSGMNVLIDNEIVSEEASRRLELFVKHANRALWEKGPFHAYLDRMWTAIANRAGNPSRYLYRVFPSAVALLEHATPTTVGSSLQQLFAQAVSYPGHYSWLHDWMADDWPSNYPGFNPDPIFDQAVAFSTGQSPASLTKGIPRSLNEMLKRGLVDKTKLPQMLNTACLAWKTAPDDMASILAQHSELTIEQAVDLITTIDPEKEEDVSALKTVWSSLASKRDNATRQSIARQLLGKVPIASASTPDFGFSTWLQVQPDGGQELIKQLFEKIETSDEQTLRVWRQAVSRSAELGAEFYLTEVPKLLKLASMDITVGAVFDDVEKITATLGGQIVEWRWPSA</sequence>
<feature type="transmembrane region" description="Helical" evidence="1">
    <location>
        <begin position="149"/>
        <end position="174"/>
    </location>
</feature>
<name>A0A7H9BHL0_9NEIS</name>
<reference evidence="3 4" key="1">
    <citation type="submission" date="2020-07" db="EMBL/GenBank/DDBJ databases">
        <title>Complete genome sequence of Chitinibacter sp. 2T18.</title>
        <authorList>
            <person name="Bae J.-W."/>
            <person name="Choi J.-W."/>
        </authorList>
    </citation>
    <scope>NUCLEOTIDE SEQUENCE [LARGE SCALE GENOMIC DNA]</scope>
    <source>
        <strain evidence="3 4">2T18</strain>
    </source>
</reference>
<dbReference type="SUPFAM" id="SSF48371">
    <property type="entry name" value="ARM repeat"/>
    <property type="match status" value="1"/>
</dbReference>
<dbReference type="EMBL" id="CP058627">
    <property type="protein sequence ID" value="QLG88029.1"/>
    <property type="molecule type" value="Genomic_DNA"/>
</dbReference>
<keyword evidence="1" id="KW-0472">Membrane</keyword>
<dbReference type="InterPro" id="IPR011646">
    <property type="entry name" value="KAP_P-loop"/>
</dbReference>
<organism evidence="3 4">
    <name type="scientific">Chitinibacter bivalviorum</name>
    <dbReference type="NCBI Taxonomy" id="2739434"/>
    <lineage>
        <taxon>Bacteria</taxon>
        <taxon>Pseudomonadati</taxon>
        <taxon>Pseudomonadota</taxon>
        <taxon>Betaproteobacteria</taxon>
        <taxon>Neisseriales</taxon>
        <taxon>Chitinibacteraceae</taxon>
        <taxon>Chitinibacter</taxon>
    </lineage>
</organism>
<feature type="transmembrane region" description="Helical" evidence="1">
    <location>
        <begin position="180"/>
        <end position="197"/>
    </location>
</feature>
<feature type="domain" description="KAP NTPase" evidence="2">
    <location>
        <begin position="26"/>
        <end position="400"/>
    </location>
</feature>
<dbReference type="InterPro" id="IPR027417">
    <property type="entry name" value="P-loop_NTPase"/>
</dbReference>
<evidence type="ECO:0000313" key="4">
    <source>
        <dbReference type="Proteomes" id="UP000509597"/>
    </source>
</evidence>
<evidence type="ECO:0000259" key="2">
    <source>
        <dbReference type="Pfam" id="PF07693"/>
    </source>
</evidence>
<dbReference type="Pfam" id="PF07693">
    <property type="entry name" value="KAP_NTPase"/>
    <property type="match status" value="1"/>
</dbReference>
<evidence type="ECO:0000256" key="1">
    <source>
        <dbReference type="SAM" id="Phobius"/>
    </source>
</evidence>
<keyword evidence="1" id="KW-0812">Transmembrane</keyword>
<dbReference type="Proteomes" id="UP000509597">
    <property type="component" value="Chromosome"/>
</dbReference>
<accession>A0A7H9BHL0</accession>
<protein>
    <submittedName>
        <fullName evidence="3">NTPase KAP</fullName>
    </submittedName>
</protein>
<keyword evidence="1" id="KW-1133">Transmembrane helix</keyword>
<dbReference type="InterPro" id="IPR016024">
    <property type="entry name" value="ARM-type_fold"/>
</dbReference>